<dbReference type="Pfam" id="PF11592">
    <property type="entry name" value="AvrPto"/>
    <property type="match status" value="1"/>
</dbReference>
<protein>
    <submittedName>
        <fullName evidence="2">Type III effector protein AvrPto1</fullName>
    </submittedName>
</protein>
<dbReference type="AlphaFoldDB" id="A0A0P9M818"/>
<accession>A0A0P9M818</accession>
<reference evidence="2 3" key="1">
    <citation type="submission" date="2018-08" db="EMBL/GenBank/DDBJ databases">
        <title>Recombination of ecologically and evolutionarily significant loci maintains genetic cohesion in the Pseudomonas syringae species complex.</title>
        <authorList>
            <person name="Dillon M."/>
            <person name="Thakur S."/>
            <person name="Almeida R.N.D."/>
            <person name="Weir B.S."/>
            <person name="Guttman D.S."/>
        </authorList>
    </citation>
    <scope>NUCLEOTIDE SEQUENCE [LARGE SCALE GENOMIC DNA]</scope>
    <source>
        <strain evidence="2 3">ICMP 12341</strain>
    </source>
</reference>
<evidence type="ECO:0000313" key="2">
    <source>
        <dbReference type="EMBL" id="RMN09802.1"/>
    </source>
</evidence>
<dbReference type="Proteomes" id="UP000271468">
    <property type="component" value="Unassembled WGS sequence"/>
</dbReference>
<proteinExistence type="predicted"/>
<organism evidence="2 3">
    <name type="scientific">Pseudomonas syringae pv. coriandricola</name>
    <dbReference type="NCBI Taxonomy" id="264453"/>
    <lineage>
        <taxon>Bacteria</taxon>
        <taxon>Pseudomonadati</taxon>
        <taxon>Pseudomonadota</taxon>
        <taxon>Gammaproteobacteria</taxon>
        <taxon>Pseudomonadales</taxon>
        <taxon>Pseudomonadaceae</taxon>
        <taxon>Pseudomonas</taxon>
    </lineage>
</organism>
<comment type="caution">
    <text evidence="2">The sequence shown here is derived from an EMBL/GenBank/DDBJ whole genome shotgun (WGS) entry which is preliminary data.</text>
</comment>
<gene>
    <name evidence="2" type="ORF">ALQ65_04473</name>
</gene>
<evidence type="ECO:0000313" key="3">
    <source>
        <dbReference type="Proteomes" id="UP000271468"/>
    </source>
</evidence>
<dbReference type="InterPro" id="IPR020996">
    <property type="entry name" value="T3SS_AvrPto"/>
</dbReference>
<dbReference type="EMBL" id="RBOV01000276">
    <property type="protein sequence ID" value="RMN09802.1"/>
    <property type="molecule type" value="Genomic_DNA"/>
</dbReference>
<dbReference type="Gene3D" id="1.20.1270.140">
    <property type="entry name" value="AvrPto"/>
    <property type="match status" value="1"/>
</dbReference>
<dbReference type="InterPro" id="IPR036532">
    <property type="entry name" value="AvrPto_sf"/>
</dbReference>
<sequence length="162" mass="18041">MGNICVGGSRMAHQVNSPDRVSNNSGEDDNVTSNQLLNVRHQLADAAGLPRDQYEFITSQAPQALQNRFNRLYTHTQRTLHMADMQHRFMTEASGVNPGMLAHENVQAMRDDMSAWSDMREALQHAMEVHAGIPASPERFVTTINPSGSIRMSTLSPRPWGN</sequence>
<feature type="region of interest" description="Disordered" evidence="1">
    <location>
        <begin position="1"/>
        <end position="30"/>
    </location>
</feature>
<dbReference type="SUPFAM" id="SSF116854">
    <property type="entry name" value="Avirulence protein AvrPto"/>
    <property type="match status" value="1"/>
</dbReference>
<name>A0A0P9M818_9PSED</name>
<feature type="compositionally biased region" description="Polar residues" evidence="1">
    <location>
        <begin position="14"/>
        <end position="30"/>
    </location>
</feature>
<evidence type="ECO:0000256" key="1">
    <source>
        <dbReference type="SAM" id="MobiDB-lite"/>
    </source>
</evidence>